<evidence type="ECO:0000313" key="1">
    <source>
        <dbReference type="EMBL" id="KAF2844029.1"/>
    </source>
</evidence>
<dbReference type="OrthoDB" id="3939900at2759"/>
<dbReference type="Proteomes" id="UP000799423">
    <property type="component" value="Unassembled WGS sequence"/>
</dbReference>
<gene>
    <name evidence="1" type="ORF">T440DRAFT_366274</name>
</gene>
<feature type="non-terminal residue" evidence="1">
    <location>
        <position position="1"/>
    </location>
</feature>
<name>A0A6A7APD6_9PLEO</name>
<feature type="non-terminal residue" evidence="1">
    <location>
        <position position="120"/>
    </location>
</feature>
<reference evidence="1" key="1">
    <citation type="submission" date="2020-01" db="EMBL/GenBank/DDBJ databases">
        <authorList>
            <consortium name="DOE Joint Genome Institute"/>
            <person name="Haridas S."/>
            <person name="Albert R."/>
            <person name="Binder M."/>
            <person name="Bloem J."/>
            <person name="Labutti K."/>
            <person name="Salamov A."/>
            <person name="Andreopoulos B."/>
            <person name="Baker S.E."/>
            <person name="Barry K."/>
            <person name="Bills G."/>
            <person name="Bluhm B.H."/>
            <person name="Cannon C."/>
            <person name="Castanera R."/>
            <person name="Culley D.E."/>
            <person name="Daum C."/>
            <person name="Ezra D."/>
            <person name="Gonzalez J.B."/>
            <person name="Henrissat B."/>
            <person name="Kuo A."/>
            <person name="Liang C."/>
            <person name="Lipzen A."/>
            <person name="Lutzoni F."/>
            <person name="Magnuson J."/>
            <person name="Mondo S."/>
            <person name="Nolan M."/>
            <person name="Ohm R."/>
            <person name="Pangilinan J."/>
            <person name="Park H.-J."/>
            <person name="Ramirez L."/>
            <person name="Alfaro M."/>
            <person name="Sun H."/>
            <person name="Tritt A."/>
            <person name="Yoshinaga Y."/>
            <person name="Zwiers L.-H."/>
            <person name="Turgeon B.G."/>
            <person name="Goodwin S.B."/>
            <person name="Spatafora J.W."/>
            <person name="Crous P.W."/>
            <person name="Grigoriev I.V."/>
        </authorList>
    </citation>
    <scope>NUCLEOTIDE SEQUENCE</scope>
    <source>
        <strain evidence="1">IPT5</strain>
    </source>
</reference>
<dbReference type="AlphaFoldDB" id="A0A6A7APD6"/>
<organism evidence="1 2">
    <name type="scientific">Plenodomus tracheiphilus IPT5</name>
    <dbReference type="NCBI Taxonomy" id="1408161"/>
    <lineage>
        <taxon>Eukaryota</taxon>
        <taxon>Fungi</taxon>
        <taxon>Dikarya</taxon>
        <taxon>Ascomycota</taxon>
        <taxon>Pezizomycotina</taxon>
        <taxon>Dothideomycetes</taxon>
        <taxon>Pleosporomycetidae</taxon>
        <taxon>Pleosporales</taxon>
        <taxon>Pleosporineae</taxon>
        <taxon>Leptosphaeriaceae</taxon>
        <taxon>Plenodomus</taxon>
    </lineage>
</organism>
<evidence type="ECO:0000313" key="2">
    <source>
        <dbReference type="Proteomes" id="UP000799423"/>
    </source>
</evidence>
<proteinExistence type="predicted"/>
<protein>
    <recommendedName>
        <fullName evidence="3">F-box domain-containing protein</fullName>
    </recommendedName>
</protein>
<evidence type="ECO:0008006" key="3">
    <source>
        <dbReference type="Google" id="ProtNLM"/>
    </source>
</evidence>
<sequence>LPQELLFAIWTYLPVDGLLALKLTHPILNDRLRIDPQSWPKHKISQCARLAIRIYLAPPDPEPTQEWCFLCHTKYPTSVFCSSSSSICTRRSHIQQASEVEVLELPSRICCWHAGRLTRL</sequence>
<dbReference type="EMBL" id="MU006433">
    <property type="protein sequence ID" value="KAF2844029.1"/>
    <property type="molecule type" value="Genomic_DNA"/>
</dbReference>
<accession>A0A6A7APD6</accession>
<keyword evidence="2" id="KW-1185">Reference proteome</keyword>